<dbReference type="Pfam" id="PF12833">
    <property type="entry name" value="HTH_18"/>
    <property type="match status" value="1"/>
</dbReference>
<dbReference type="Proteomes" id="UP000183209">
    <property type="component" value="Unassembled WGS sequence"/>
</dbReference>
<reference evidence="5 6" key="1">
    <citation type="submission" date="2016-10" db="EMBL/GenBank/DDBJ databases">
        <authorList>
            <person name="de Groot N.N."/>
        </authorList>
    </citation>
    <scope>NUCLEOTIDE SEQUENCE [LARGE SCALE GENOMIC DNA]</scope>
    <source>
        <strain evidence="5 6">CGMCC 1.6114</strain>
    </source>
</reference>
<dbReference type="InterPro" id="IPR037923">
    <property type="entry name" value="HTH-like"/>
</dbReference>
<dbReference type="RefSeq" id="WP_254785828.1">
    <property type="nucleotide sequence ID" value="NZ_FPAG01000007.1"/>
</dbReference>
<keyword evidence="1" id="KW-0805">Transcription regulation</keyword>
<evidence type="ECO:0000259" key="4">
    <source>
        <dbReference type="PROSITE" id="PS01124"/>
    </source>
</evidence>
<dbReference type="PRINTS" id="PR00032">
    <property type="entry name" value="HTHARAC"/>
</dbReference>
<dbReference type="EMBL" id="FPAG01000007">
    <property type="protein sequence ID" value="SFT02406.1"/>
    <property type="molecule type" value="Genomic_DNA"/>
</dbReference>
<dbReference type="InterPro" id="IPR020449">
    <property type="entry name" value="Tscrpt_reg_AraC-type_HTH"/>
</dbReference>
<evidence type="ECO:0000256" key="1">
    <source>
        <dbReference type="ARBA" id="ARBA00023015"/>
    </source>
</evidence>
<keyword evidence="2 5" id="KW-0238">DNA-binding</keyword>
<evidence type="ECO:0000256" key="3">
    <source>
        <dbReference type="ARBA" id="ARBA00023163"/>
    </source>
</evidence>
<evidence type="ECO:0000313" key="5">
    <source>
        <dbReference type="EMBL" id="SFT02406.1"/>
    </source>
</evidence>
<sequence>MANLRFIYEVKEMLLLGLSIRTLNHKNEIEYRSGVTLYHFTRPINMQQLQQGTYYGFHRQELNFNQFLITDTKYTHDKVDWHFHENPYFTFLLQGKLYEENRKDSYYLEPGSLLFHNWQDAHYNIKPPEYTRGFHIELTKDWFTNFDISLLKIEGSLHLENPFIKQNISKIFFETKKVDEFSKTSIELLLLNTIDTLEHAVNKQNEKQPKWTQKILEIIHEQPALCISLTDLALELNIHPVHLFRQFPKYFNSSLGNYIKTIKLNKALFLIMNKERSMTEVALESGFYDQSHFTNSFKQIYNTTPLAFRKKLEDVNFLQF</sequence>
<dbReference type="InterPro" id="IPR018062">
    <property type="entry name" value="HTH_AraC-typ_CS"/>
</dbReference>
<dbReference type="InterPro" id="IPR009057">
    <property type="entry name" value="Homeodomain-like_sf"/>
</dbReference>
<dbReference type="AlphaFoldDB" id="A0A1I6ULP8"/>
<keyword evidence="3" id="KW-0804">Transcription</keyword>
<dbReference type="Gene3D" id="1.10.10.60">
    <property type="entry name" value="Homeodomain-like"/>
    <property type="match status" value="1"/>
</dbReference>
<dbReference type="SMART" id="SM00342">
    <property type="entry name" value="HTH_ARAC"/>
    <property type="match status" value="1"/>
</dbReference>
<dbReference type="PANTHER" id="PTHR43280">
    <property type="entry name" value="ARAC-FAMILY TRANSCRIPTIONAL REGULATOR"/>
    <property type="match status" value="1"/>
</dbReference>
<dbReference type="GO" id="GO:0003700">
    <property type="term" value="F:DNA-binding transcription factor activity"/>
    <property type="evidence" value="ECO:0007669"/>
    <property type="project" value="InterPro"/>
</dbReference>
<dbReference type="PROSITE" id="PS01124">
    <property type="entry name" value="HTH_ARAC_FAMILY_2"/>
    <property type="match status" value="1"/>
</dbReference>
<dbReference type="GO" id="GO:0043565">
    <property type="term" value="F:sequence-specific DNA binding"/>
    <property type="evidence" value="ECO:0007669"/>
    <property type="project" value="InterPro"/>
</dbReference>
<dbReference type="PANTHER" id="PTHR43280:SF2">
    <property type="entry name" value="HTH-TYPE TRANSCRIPTIONAL REGULATOR EXSA"/>
    <property type="match status" value="1"/>
</dbReference>
<name>A0A1I6ULP8_9FLAO</name>
<accession>A0A1I6ULP8</accession>
<evidence type="ECO:0000256" key="2">
    <source>
        <dbReference type="ARBA" id="ARBA00023125"/>
    </source>
</evidence>
<organism evidence="5 6">
    <name type="scientific">Zhouia amylolytica</name>
    <dbReference type="NCBI Taxonomy" id="376730"/>
    <lineage>
        <taxon>Bacteria</taxon>
        <taxon>Pseudomonadati</taxon>
        <taxon>Bacteroidota</taxon>
        <taxon>Flavobacteriia</taxon>
        <taxon>Flavobacteriales</taxon>
        <taxon>Flavobacteriaceae</taxon>
        <taxon>Zhouia</taxon>
    </lineage>
</organism>
<gene>
    <name evidence="5" type="ORF">SAMN04487906_2576</name>
</gene>
<feature type="domain" description="HTH araC/xylS-type" evidence="4">
    <location>
        <begin position="213"/>
        <end position="311"/>
    </location>
</feature>
<dbReference type="PROSITE" id="PS00041">
    <property type="entry name" value="HTH_ARAC_FAMILY_1"/>
    <property type="match status" value="1"/>
</dbReference>
<evidence type="ECO:0000313" key="6">
    <source>
        <dbReference type="Proteomes" id="UP000183209"/>
    </source>
</evidence>
<dbReference type="SUPFAM" id="SSF51215">
    <property type="entry name" value="Regulatory protein AraC"/>
    <property type="match status" value="1"/>
</dbReference>
<protein>
    <submittedName>
        <fullName evidence="5">AraC-type DNA-binding protein</fullName>
    </submittedName>
</protein>
<dbReference type="InterPro" id="IPR018060">
    <property type="entry name" value="HTH_AraC"/>
</dbReference>
<proteinExistence type="predicted"/>
<dbReference type="SUPFAM" id="SSF46689">
    <property type="entry name" value="Homeodomain-like"/>
    <property type="match status" value="1"/>
</dbReference>